<proteinExistence type="predicted"/>
<accession>A0A075AVR6</accession>
<organism evidence="1 2">
    <name type="scientific">Rozella allomycis (strain CSF55)</name>
    <dbReference type="NCBI Taxonomy" id="988480"/>
    <lineage>
        <taxon>Eukaryota</taxon>
        <taxon>Fungi</taxon>
        <taxon>Fungi incertae sedis</taxon>
        <taxon>Cryptomycota</taxon>
        <taxon>Cryptomycota incertae sedis</taxon>
        <taxon>Rozella</taxon>
    </lineage>
</organism>
<dbReference type="Proteomes" id="UP000030755">
    <property type="component" value="Unassembled WGS sequence"/>
</dbReference>
<evidence type="ECO:0000313" key="2">
    <source>
        <dbReference type="Proteomes" id="UP000030755"/>
    </source>
</evidence>
<dbReference type="EMBL" id="KE561116">
    <property type="protein sequence ID" value="EPZ32812.1"/>
    <property type="molecule type" value="Genomic_DNA"/>
</dbReference>
<sequence>QILLERKVDPFIYTVASRTSDTIDKRTTPVIQQSYDESVTDQLLKIETNEGYRKIDQITILVDNFKKRERERMKLRRHAKSNDQVYLDKERDKEYVEKEWLRKRIARADKLRSDDFKEIKKNRVNLRRETKSKDQDYVVLVFITVTYLATA</sequence>
<dbReference type="AlphaFoldDB" id="A0A075AVR6"/>
<dbReference type="HOGENOM" id="CLU_1735897_0_0_1"/>
<keyword evidence="2" id="KW-1185">Reference proteome</keyword>
<gene>
    <name evidence="1" type="ORF">O9G_005657</name>
</gene>
<evidence type="ECO:0000313" key="1">
    <source>
        <dbReference type="EMBL" id="EPZ32812.1"/>
    </source>
</evidence>
<feature type="non-terminal residue" evidence="1">
    <location>
        <position position="1"/>
    </location>
</feature>
<reference evidence="1 2" key="1">
    <citation type="journal article" date="2013" name="Curr. Biol.">
        <title>Shared signatures of parasitism and phylogenomics unite Cryptomycota and microsporidia.</title>
        <authorList>
            <person name="James T.Y."/>
            <person name="Pelin A."/>
            <person name="Bonen L."/>
            <person name="Ahrendt S."/>
            <person name="Sain D."/>
            <person name="Corradi N."/>
            <person name="Stajich J.E."/>
        </authorList>
    </citation>
    <scope>NUCLEOTIDE SEQUENCE [LARGE SCALE GENOMIC DNA]</scope>
    <source>
        <strain evidence="1 2">CSF55</strain>
    </source>
</reference>
<name>A0A075AVR6_ROZAC</name>
<protein>
    <submittedName>
        <fullName evidence="1">Uncharacterized protein</fullName>
    </submittedName>
</protein>